<comment type="caution">
    <text evidence="1">The sequence shown here is derived from an EMBL/GenBank/DDBJ whole genome shotgun (WGS) entry which is preliminary data.</text>
</comment>
<accession>A0ABQ9F437</accession>
<dbReference type="InterPro" id="IPR008775">
    <property type="entry name" value="Phytyl_CoA_dOase-like"/>
</dbReference>
<proteinExistence type="predicted"/>
<sequence length="354" mass="41062">MWKYGQVDFLRQKLEQNGYVVIPDVVPVEECDKYIRQYRTWLSRYGEENYPFWNKSIIQQYRVGHSEPTWKTRLWTKPVFASIWKTDKLLSSMDGIAIGEPPELGRTTFREPGCNWFHIDQGSRREGLHTYQGAVYLEGTTEEDHCFRVIEGTSNNHNEFFSEFSAASKKQGDFIKLDSKHIDWFKEQGGEEKIITVPKGGMVLWDSRNVHDNIAPLKCRTSPDKWRFVVFVSMGPAIWAKDEDINLKQKAYNEMVSTAHWACQGVRLFPNSFEARGCKSRKIIEMINEQPAIAKTKTVKQLAGIEPYDFQDGMPNDPGWEPTWKDVGPVHGASGYSKRKIYNKQNTRSKTREM</sequence>
<dbReference type="PANTHER" id="PTHR31630:SF6">
    <property type="entry name" value="PHYTANOYL-COA DIOXYGENASE-RELATED"/>
    <property type="match status" value="1"/>
</dbReference>
<evidence type="ECO:0008006" key="3">
    <source>
        <dbReference type="Google" id="ProtNLM"/>
    </source>
</evidence>
<evidence type="ECO:0000313" key="1">
    <source>
        <dbReference type="EMBL" id="KAJ8310365.1"/>
    </source>
</evidence>
<dbReference type="SUPFAM" id="SSF51197">
    <property type="entry name" value="Clavaminate synthase-like"/>
    <property type="match status" value="1"/>
</dbReference>
<evidence type="ECO:0000313" key="2">
    <source>
        <dbReference type="Proteomes" id="UP001217089"/>
    </source>
</evidence>
<dbReference type="PANTHER" id="PTHR31630">
    <property type="entry name" value="PHYTANOYL-COA DIOXYGENASE-RELATED-RELATED"/>
    <property type="match status" value="1"/>
</dbReference>
<name>A0ABQ9F437_TEGGR</name>
<gene>
    <name evidence="1" type="ORF">KUTeg_012230</name>
</gene>
<dbReference type="Proteomes" id="UP001217089">
    <property type="component" value="Unassembled WGS sequence"/>
</dbReference>
<protein>
    <recommendedName>
        <fullName evidence="3">Phytanoyl-CoA dioxygenase</fullName>
    </recommendedName>
</protein>
<dbReference type="Pfam" id="PF05721">
    <property type="entry name" value="PhyH"/>
    <property type="match status" value="1"/>
</dbReference>
<dbReference type="EMBL" id="JARBDR010000640">
    <property type="protein sequence ID" value="KAJ8310365.1"/>
    <property type="molecule type" value="Genomic_DNA"/>
</dbReference>
<organism evidence="1 2">
    <name type="scientific">Tegillarca granosa</name>
    <name type="common">Malaysian cockle</name>
    <name type="synonym">Anadara granosa</name>
    <dbReference type="NCBI Taxonomy" id="220873"/>
    <lineage>
        <taxon>Eukaryota</taxon>
        <taxon>Metazoa</taxon>
        <taxon>Spiralia</taxon>
        <taxon>Lophotrochozoa</taxon>
        <taxon>Mollusca</taxon>
        <taxon>Bivalvia</taxon>
        <taxon>Autobranchia</taxon>
        <taxon>Pteriomorphia</taxon>
        <taxon>Arcoida</taxon>
        <taxon>Arcoidea</taxon>
        <taxon>Arcidae</taxon>
        <taxon>Tegillarca</taxon>
    </lineage>
</organism>
<keyword evidence="2" id="KW-1185">Reference proteome</keyword>
<dbReference type="Gene3D" id="2.60.120.620">
    <property type="entry name" value="q2cbj1_9rhob like domain"/>
    <property type="match status" value="1"/>
</dbReference>
<reference evidence="1 2" key="1">
    <citation type="submission" date="2022-12" db="EMBL/GenBank/DDBJ databases">
        <title>Chromosome-level genome of Tegillarca granosa.</title>
        <authorList>
            <person name="Kim J."/>
        </authorList>
    </citation>
    <scope>NUCLEOTIDE SEQUENCE [LARGE SCALE GENOMIC DNA]</scope>
    <source>
        <strain evidence="1">Teg-2019</strain>
        <tissue evidence="1">Adductor muscle</tissue>
    </source>
</reference>